<keyword evidence="3" id="KW-1185">Reference proteome</keyword>
<name>A0ABW5E028_9PROT</name>
<accession>A0ABW5E028</accession>
<dbReference type="InterPro" id="IPR007475">
    <property type="entry name" value="UbiK"/>
</dbReference>
<evidence type="ECO:0000313" key="2">
    <source>
        <dbReference type="EMBL" id="MFD2264805.1"/>
    </source>
</evidence>
<protein>
    <submittedName>
        <fullName evidence="2">Accessory factor UbiK family protein</fullName>
    </submittedName>
</protein>
<dbReference type="Proteomes" id="UP001597295">
    <property type="component" value="Unassembled WGS sequence"/>
</dbReference>
<proteinExistence type="predicted"/>
<feature type="region of interest" description="Disordered" evidence="1">
    <location>
        <begin position="85"/>
        <end position="105"/>
    </location>
</feature>
<dbReference type="EMBL" id="JBHUIP010000014">
    <property type="protein sequence ID" value="MFD2264805.1"/>
    <property type="molecule type" value="Genomic_DNA"/>
</dbReference>
<comment type="caution">
    <text evidence="2">The sequence shown here is derived from an EMBL/GenBank/DDBJ whole genome shotgun (WGS) entry which is preliminary data.</text>
</comment>
<dbReference type="RefSeq" id="WP_379877936.1">
    <property type="nucleotide sequence ID" value="NZ_JBHUIP010000014.1"/>
</dbReference>
<organism evidence="2 3">
    <name type="scientific">Lacibacterium aquatile</name>
    <dbReference type="NCBI Taxonomy" id="1168082"/>
    <lineage>
        <taxon>Bacteria</taxon>
        <taxon>Pseudomonadati</taxon>
        <taxon>Pseudomonadota</taxon>
        <taxon>Alphaproteobacteria</taxon>
        <taxon>Rhodospirillales</taxon>
        <taxon>Rhodospirillaceae</taxon>
    </lineage>
</organism>
<evidence type="ECO:0000256" key="1">
    <source>
        <dbReference type="SAM" id="MobiDB-lite"/>
    </source>
</evidence>
<dbReference type="Pfam" id="PF04380">
    <property type="entry name" value="BMFP"/>
    <property type="match status" value="1"/>
</dbReference>
<reference evidence="3" key="1">
    <citation type="journal article" date="2019" name="Int. J. Syst. Evol. Microbiol.">
        <title>The Global Catalogue of Microorganisms (GCM) 10K type strain sequencing project: providing services to taxonomists for standard genome sequencing and annotation.</title>
        <authorList>
            <consortium name="The Broad Institute Genomics Platform"/>
            <consortium name="The Broad Institute Genome Sequencing Center for Infectious Disease"/>
            <person name="Wu L."/>
            <person name="Ma J."/>
        </authorList>
    </citation>
    <scope>NUCLEOTIDE SEQUENCE [LARGE SCALE GENOMIC DNA]</scope>
    <source>
        <strain evidence="3">CGMCC 1.19062</strain>
    </source>
</reference>
<evidence type="ECO:0000313" key="3">
    <source>
        <dbReference type="Proteomes" id="UP001597295"/>
    </source>
</evidence>
<sequence length="105" mass="11080">MIGQGRLFEDMSKVAGGAMGALSGLRGEVETMIKARVEKVASEMGLARQDEVDAALAMASKAREAEESMADRLAALEEKVGELEAKLAAKPKRKAEDSQGKDGAE</sequence>
<gene>
    <name evidence="2" type="ORF">ACFSM5_18005</name>
</gene>
<feature type="compositionally biased region" description="Basic and acidic residues" evidence="1">
    <location>
        <begin position="94"/>
        <end position="105"/>
    </location>
</feature>